<evidence type="ECO:0000256" key="3">
    <source>
        <dbReference type="ARBA" id="ARBA00022448"/>
    </source>
</evidence>
<comment type="subcellular location">
    <subcellularLocation>
        <location evidence="1">Membrane</location>
        <topology evidence="1">Multi-pass membrane protein</topology>
    </subcellularLocation>
</comment>
<dbReference type="InParanoid" id="A0A2K1QRB3"/>
<dbReference type="OrthoDB" id="5141738at2759"/>
<feature type="transmembrane region" description="Helical" evidence="8">
    <location>
        <begin position="395"/>
        <end position="421"/>
    </location>
</feature>
<sequence>MGLFTTLHQGSNGKISTLERTSSQNAGQHEAQVPFIAIFLGLVASIGGFMFGYESGQISGYFNMSKFGEHFGEVSPEGDFYFSAVRQGTIVANLCAGALVGSPIGGKLADVIGRRATISSSTLFCIVGKVLEIASTTHWSQFAIGRFVGGIGIGSLSVVVPMYQSECAPKTVRGILLSSYQLFISLGIWVGYLVDYGTNQIPSTAAWRVPTGMSFLWALILGLGILFLPESPRYAQRMGREEEARINIAKLSGVAPDDRLVNEQIREIQMKLEEEASAAELHWHEIFTGPRMFYRTSLGIVLQAGQQLTGANFLFYYGTTIFSATGLSDSYVTQIILGTVNVVCTIAGLWVASRCGRRKALMVGSLWAFGCFMVYALVGHFLLDARNPQSTPVAGTVLIVFSCFFIVAFATTWGPLVWAIVAELYPARYRGTCMALAMASNWLFNFLISFFTTSIVAAIQWLYGLVFAACCLCLFFIVYFFLIESKDRSLEGKFPMDPIAFVK</sequence>
<dbReference type="STRING" id="2082308.A0A2K1QRB3"/>
<dbReference type="PROSITE" id="PS00216">
    <property type="entry name" value="SUGAR_TRANSPORT_1"/>
    <property type="match status" value="1"/>
</dbReference>
<evidence type="ECO:0000259" key="9">
    <source>
        <dbReference type="PROSITE" id="PS50850"/>
    </source>
</evidence>
<dbReference type="PRINTS" id="PR00171">
    <property type="entry name" value="SUGRTRNSPORT"/>
</dbReference>
<evidence type="ECO:0000313" key="11">
    <source>
        <dbReference type="Proteomes" id="UP000243797"/>
    </source>
</evidence>
<evidence type="ECO:0000256" key="7">
    <source>
        <dbReference type="RuleBase" id="RU003346"/>
    </source>
</evidence>
<dbReference type="PANTHER" id="PTHR48022:SF92">
    <property type="entry name" value="LOW AFFINITY GLUCOSE TRANSPORTER MSTE"/>
    <property type="match status" value="1"/>
</dbReference>
<dbReference type="InterPro" id="IPR005828">
    <property type="entry name" value="MFS_sugar_transport-like"/>
</dbReference>
<dbReference type="Gene3D" id="1.20.1250.20">
    <property type="entry name" value="MFS general substrate transporter like domains"/>
    <property type="match status" value="1"/>
</dbReference>
<accession>A0A2K1QRB3</accession>
<keyword evidence="6 8" id="KW-0472">Membrane</keyword>
<evidence type="ECO:0000256" key="2">
    <source>
        <dbReference type="ARBA" id="ARBA00010992"/>
    </source>
</evidence>
<feature type="transmembrane region" description="Helical" evidence="8">
    <location>
        <begin position="433"/>
        <end position="455"/>
    </location>
</feature>
<protein>
    <submittedName>
        <fullName evidence="10">Hexose transporter 2</fullName>
    </submittedName>
</protein>
<keyword evidence="3 7" id="KW-0813">Transport</keyword>
<feature type="transmembrane region" description="Helical" evidence="8">
    <location>
        <begin position="300"/>
        <end position="319"/>
    </location>
</feature>
<evidence type="ECO:0000313" key="10">
    <source>
        <dbReference type="EMBL" id="PNS17595.1"/>
    </source>
</evidence>
<keyword evidence="5 8" id="KW-1133">Transmembrane helix</keyword>
<dbReference type="InterPro" id="IPR020846">
    <property type="entry name" value="MFS_dom"/>
</dbReference>
<reference evidence="10 11" key="1">
    <citation type="submission" date="2017-06" db="EMBL/GenBank/DDBJ databases">
        <title>Draft genome sequence of a variant of Elsinoe murrayae.</title>
        <authorList>
            <person name="Cheng Q."/>
        </authorList>
    </citation>
    <scope>NUCLEOTIDE SEQUENCE [LARGE SCALE GENOMIC DNA]</scope>
    <source>
        <strain evidence="10 11">CQ-2017a</strain>
    </source>
</reference>
<evidence type="ECO:0000256" key="4">
    <source>
        <dbReference type="ARBA" id="ARBA00022692"/>
    </source>
</evidence>
<feature type="domain" description="Major facilitator superfamily (MFS) profile" evidence="9">
    <location>
        <begin position="40"/>
        <end position="486"/>
    </location>
</feature>
<feature type="transmembrane region" description="Helical" evidence="8">
    <location>
        <begin position="331"/>
        <end position="352"/>
    </location>
</feature>
<organism evidence="10 11">
    <name type="scientific">Sphaceloma murrayae</name>
    <dbReference type="NCBI Taxonomy" id="2082308"/>
    <lineage>
        <taxon>Eukaryota</taxon>
        <taxon>Fungi</taxon>
        <taxon>Dikarya</taxon>
        <taxon>Ascomycota</taxon>
        <taxon>Pezizomycotina</taxon>
        <taxon>Dothideomycetes</taxon>
        <taxon>Dothideomycetidae</taxon>
        <taxon>Myriangiales</taxon>
        <taxon>Elsinoaceae</taxon>
        <taxon>Sphaceloma</taxon>
    </lineage>
</organism>
<comment type="similarity">
    <text evidence="2 7">Belongs to the major facilitator superfamily. Sugar transporter (TC 2.A.1.1) family.</text>
</comment>
<dbReference type="PROSITE" id="PS50850">
    <property type="entry name" value="MFS"/>
    <property type="match status" value="1"/>
</dbReference>
<evidence type="ECO:0000256" key="6">
    <source>
        <dbReference type="ARBA" id="ARBA00023136"/>
    </source>
</evidence>
<dbReference type="InterPro" id="IPR036259">
    <property type="entry name" value="MFS_trans_sf"/>
</dbReference>
<dbReference type="InterPro" id="IPR003663">
    <property type="entry name" value="Sugar/inositol_transpt"/>
</dbReference>
<dbReference type="PANTHER" id="PTHR48022">
    <property type="entry name" value="PLASTIDIC GLUCOSE TRANSPORTER 4"/>
    <property type="match status" value="1"/>
</dbReference>
<dbReference type="NCBIfam" id="TIGR00879">
    <property type="entry name" value="SP"/>
    <property type="match status" value="1"/>
</dbReference>
<dbReference type="FunFam" id="1.20.1250.20:FF:000044">
    <property type="entry name" value="Hexose transporter Hxt3p"/>
    <property type="match status" value="1"/>
</dbReference>
<dbReference type="Pfam" id="PF00083">
    <property type="entry name" value="Sugar_tr"/>
    <property type="match status" value="1"/>
</dbReference>
<feature type="transmembrane region" description="Helical" evidence="8">
    <location>
        <begin position="206"/>
        <end position="228"/>
    </location>
</feature>
<dbReference type="CDD" id="cd17356">
    <property type="entry name" value="MFS_HXT"/>
    <property type="match status" value="1"/>
</dbReference>
<feature type="transmembrane region" description="Helical" evidence="8">
    <location>
        <begin position="33"/>
        <end position="53"/>
    </location>
</feature>
<feature type="transmembrane region" description="Helical" evidence="8">
    <location>
        <begin position="461"/>
        <end position="483"/>
    </location>
</feature>
<feature type="transmembrane region" description="Helical" evidence="8">
    <location>
        <begin position="364"/>
        <end position="383"/>
    </location>
</feature>
<dbReference type="GO" id="GO:0005351">
    <property type="term" value="F:carbohydrate:proton symporter activity"/>
    <property type="evidence" value="ECO:0007669"/>
    <property type="project" value="TreeGrafter"/>
</dbReference>
<name>A0A2K1QRB3_9PEZI</name>
<dbReference type="InterPro" id="IPR050360">
    <property type="entry name" value="MFS_Sugar_Transporters"/>
</dbReference>
<feature type="transmembrane region" description="Helical" evidence="8">
    <location>
        <begin position="175"/>
        <end position="194"/>
    </location>
</feature>
<dbReference type="Proteomes" id="UP000243797">
    <property type="component" value="Unassembled WGS sequence"/>
</dbReference>
<dbReference type="EMBL" id="NKHZ01000049">
    <property type="protein sequence ID" value="PNS17595.1"/>
    <property type="molecule type" value="Genomic_DNA"/>
</dbReference>
<proteinExistence type="inferred from homology"/>
<comment type="caution">
    <text evidence="10">The sequence shown here is derived from an EMBL/GenBank/DDBJ whole genome shotgun (WGS) entry which is preliminary data.</text>
</comment>
<dbReference type="SUPFAM" id="SSF103473">
    <property type="entry name" value="MFS general substrate transporter"/>
    <property type="match status" value="1"/>
</dbReference>
<keyword evidence="4 8" id="KW-0812">Transmembrane</keyword>
<evidence type="ECO:0000256" key="1">
    <source>
        <dbReference type="ARBA" id="ARBA00004141"/>
    </source>
</evidence>
<dbReference type="GO" id="GO:0016020">
    <property type="term" value="C:membrane"/>
    <property type="evidence" value="ECO:0007669"/>
    <property type="project" value="UniProtKB-SubCell"/>
</dbReference>
<gene>
    <name evidence="10" type="ORF">CAC42_2990</name>
</gene>
<dbReference type="AlphaFoldDB" id="A0A2K1QRB3"/>
<evidence type="ECO:0000256" key="5">
    <source>
        <dbReference type="ARBA" id="ARBA00022989"/>
    </source>
</evidence>
<dbReference type="PROSITE" id="PS00217">
    <property type="entry name" value="SUGAR_TRANSPORT_2"/>
    <property type="match status" value="1"/>
</dbReference>
<dbReference type="InterPro" id="IPR005829">
    <property type="entry name" value="Sugar_transporter_CS"/>
</dbReference>
<evidence type="ECO:0000256" key="8">
    <source>
        <dbReference type="SAM" id="Phobius"/>
    </source>
</evidence>
<keyword evidence="11" id="KW-1185">Reference proteome</keyword>